<evidence type="ECO:0000256" key="11">
    <source>
        <dbReference type="PROSITE-ProRule" id="PRU00169"/>
    </source>
</evidence>
<feature type="domain" description="Response regulatory" evidence="15">
    <location>
        <begin position="888"/>
        <end position="1005"/>
    </location>
</feature>
<accession>A0A5C8NR54</accession>
<dbReference type="InterPro" id="IPR007895">
    <property type="entry name" value="MASE1"/>
</dbReference>
<dbReference type="Gene3D" id="3.40.50.2300">
    <property type="match status" value="1"/>
</dbReference>
<dbReference type="SUPFAM" id="SSF47384">
    <property type="entry name" value="Homodimeric domain of signal transducing histidine kinase"/>
    <property type="match status" value="1"/>
</dbReference>
<feature type="transmembrane region" description="Helical" evidence="13">
    <location>
        <begin position="269"/>
        <end position="288"/>
    </location>
</feature>
<dbReference type="AlphaFoldDB" id="A0A5C8NR54"/>
<feature type="transmembrane region" description="Helical" evidence="13">
    <location>
        <begin position="136"/>
        <end position="155"/>
    </location>
</feature>
<evidence type="ECO:0000313" key="17">
    <source>
        <dbReference type="EMBL" id="TXL63812.1"/>
    </source>
</evidence>
<dbReference type="InterPro" id="IPR004358">
    <property type="entry name" value="Sig_transdc_His_kin-like_C"/>
</dbReference>
<dbReference type="InterPro" id="IPR003594">
    <property type="entry name" value="HATPase_dom"/>
</dbReference>
<dbReference type="EMBL" id="VDUY01000007">
    <property type="protein sequence ID" value="TXL63812.1"/>
    <property type="molecule type" value="Genomic_DNA"/>
</dbReference>
<dbReference type="CDD" id="cd00082">
    <property type="entry name" value="HisKA"/>
    <property type="match status" value="1"/>
</dbReference>
<dbReference type="PANTHER" id="PTHR43047:SF72">
    <property type="entry name" value="OSMOSENSING HISTIDINE PROTEIN KINASE SLN1"/>
    <property type="match status" value="1"/>
</dbReference>
<dbReference type="InterPro" id="IPR003661">
    <property type="entry name" value="HisK_dim/P_dom"/>
</dbReference>
<dbReference type="Gene3D" id="1.10.287.130">
    <property type="match status" value="1"/>
</dbReference>
<dbReference type="InterPro" id="IPR005467">
    <property type="entry name" value="His_kinase_dom"/>
</dbReference>
<evidence type="ECO:0000256" key="13">
    <source>
        <dbReference type="SAM" id="Phobius"/>
    </source>
</evidence>
<evidence type="ECO:0000256" key="6">
    <source>
        <dbReference type="ARBA" id="ARBA00022679"/>
    </source>
</evidence>
<dbReference type="PROSITE" id="PS50839">
    <property type="entry name" value="CHASE"/>
    <property type="match status" value="1"/>
</dbReference>
<dbReference type="Gene3D" id="3.30.565.10">
    <property type="entry name" value="Histidine kinase-like ATPase, C-terminal domain"/>
    <property type="match status" value="1"/>
</dbReference>
<feature type="transmembrane region" description="Helical" evidence="13">
    <location>
        <begin position="83"/>
        <end position="103"/>
    </location>
</feature>
<dbReference type="InterPro" id="IPR036097">
    <property type="entry name" value="HisK_dim/P_sf"/>
</dbReference>
<dbReference type="SUPFAM" id="SSF55874">
    <property type="entry name" value="ATPase domain of HSP90 chaperone/DNA topoisomerase II/histidine kinase"/>
    <property type="match status" value="1"/>
</dbReference>
<dbReference type="Pfam" id="PF05231">
    <property type="entry name" value="MASE1"/>
    <property type="match status" value="1"/>
</dbReference>
<dbReference type="Pfam" id="PF03924">
    <property type="entry name" value="CHASE"/>
    <property type="match status" value="1"/>
</dbReference>
<dbReference type="InterPro" id="IPR001789">
    <property type="entry name" value="Sig_transdc_resp-reg_receiver"/>
</dbReference>
<evidence type="ECO:0000256" key="3">
    <source>
        <dbReference type="ARBA" id="ARBA00012438"/>
    </source>
</evidence>
<feature type="domain" description="Histidine kinase" evidence="14">
    <location>
        <begin position="633"/>
        <end position="861"/>
    </location>
</feature>
<keyword evidence="5 11" id="KW-0597">Phosphoprotein</keyword>
<feature type="modified residue" description="4-aspartylphosphate" evidence="11">
    <location>
        <position position="938"/>
    </location>
</feature>
<evidence type="ECO:0000259" key="16">
    <source>
        <dbReference type="PROSITE" id="PS50839"/>
    </source>
</evidence>
<keyword evidence="10 13" id="KW-0472">Membrane</keyword>
<keyword evidence="7 13" id="KW-0812">Transmembrane</keyword>
<evidence type="ECO:0000256" key="1">
    <source>
        <dbReference type="ARBA" id="ARBA00000085"/>
    </source>
</evidence>
<dbReference type="Pfam" id="PF00072">
    <property type="entry name" value="Response_reg"/>
    <property type="match status" value="1"/>
</dbReference>
<evidence type="ECO:0000256" key="12">
    <source>
        <dbReference type="SAM" id="MobiDB-lite"/>
    </source>
</evidence>
<feature type="domain" description="CHASE" evidence="16">
    <location>
        <begin position="333"/>
        <end position="500"/>
    </location>
</feature>
<comment type="catalytic activity">
    <reaction evidence="1">
        <text>ATP + protein L-histidine = ADP + protein N-phospho-L-histidine.</text>
        <dbReference type="EC" id="2.7.13.3"/>
    </reaction>
</comment>
<evidence type="ECO:0000259" key="15">
    <source>
        <dbReference type="PROSITE" id="PS50110"/>
    </source>
</evidence>
<evidence type="ECO:0000313" key="18">
    <source>
        <dbReference type="Proteomes" id="UP000321548"/>
    </source>
</evidence>
<evidence type="ECO:0000256" key="4">
    <source>
        <dbReference type="ARBA" id="ARBA00022475"/>
    </source>
</evidence>
<feature type="transmembrane region" description="Helical" evidence="13">
    <location>
        <begin position="161"/>
        <end position="182"/>
    </location>
</feature>
<dbReference type="SMART" id="SM00388">
    <property type="entry name" value="HisKA"/>
    <property type="match status" value="1"/>
</dbReference>
<dbReference type="InterPro" id="IPR011006">
    <property type="entry name" value="CheY-like_superfamily"/>
</dbReference>
<evidence type="ECO:0000256" key="10">
    <source>
        <dbReference type="ARBA" id="ARBA00023136"/>
    </source>
</evidence>
<dbReference type="InterPro" id="IPR036890">
    <property type="entry name" value="HATPase_C_sf"/>
</dbReference>
<feature type="transmembrane region" description="Helical" evidence="13">
    <location>
        <begin position="109"/>
        <end position="129"/>
    </location>
</feature>
<comment type="subcellular location">
    <subcellularLocation>
        <location evidence="2">Cell membrane</location>
        <topology evidence="2">Multi-pass membrane protein</topology>
    </subcellularLocation>
</comment>
<feature type="region of interest" description="Disordered" evidence="12">
    <location>
        <begin position="14"/>
        <end position="56"/>
    </location>
</feature>
<reference evidence="17 18" key="1">
    <citation type="submission" date="2019-06" db="EMBL/GenBank/DDBJ databases">
        <title>Quisquiliibacterium sp. nov., isolated from a maize field.</title>
        <authorList>
            <person name="Lin S.-Y."/>
            <person name="Tsai C.-F."/>
            <person name="Young C.-C."/>
        </authorList>
    </citation>
    <scope>NUCLEOTIDE SEQUENCE [LARGE SCALE GENOMIC DNA]</scope>
    <source>
        <strain evidence="17 18">CC-CFT501</strain>
    </source>
</reference>
<gene>
    <name evidence="17" type="ORF">FHP08_16065</name>
</gene>
<dbReference type="SUPFAM" id="SSF52172">
    <property type="entry name" value="CheY-like"/>
    <property type="match status" value="1"/>
</dbReference>
<dbReference type="Proteomes" id="UP000321548">
    <property type="component" value="Unassembled WGS sequence"/>
</dbReference>
<evidence type="ECO:0000256" key="8">
    <source>
        <dbReference type="ARBA" id="ARBA00022777"/>
    </source>
</evidence>
<keyword evidence="4" id="KW-1003">Cell membrane</keyword>
<dbReference type="GO" id="GO:0005886">
    <property type="term" value="C:plasma membrane"/>
    <property type="evidence" value="ECO:0007669"/>
    <property type="project" value="UniProtKB-SubCell"/>
</dbReference>
<dbReference type="InterPro" id="IPR006189">
    <property type="entry name" value="CHASE_dom"/>
</dbReference>
<dbReference type="Pfam" id="PF00512">
    <property type="entry name" value="HisKA"/>
    <property type="match status" value="1"/>
</dbReference>
<dbReference type="SMART" id="SM01079">
    <property type="entry name" value="CHASE"/>
    <property type="match status" value="1"/>
</dbReference>
<feature type="transmembrane region" description="Helical" evidence="13">
    <location>
        <begin position="236"/>
        <end position="257"/>
    </location>
</feature>
<dbReference type="SMART" id="SM00448">
    <property type="entry name" value="REC"/>
    <property type="match status" value="1"/>
</dbReference>
<dbReference type="PANTHER" id="PTHR43047">
    <property type="entry name" value="TWO-COMPONENT HISTIDINE PROTEIN KINASE"/>
    <property type="match status" value="1"/>
</dbReference>
<keyword evidence="6" id="KW-0808">Transferase</keyword>
<dbReference type="GO" id="GO:0009927">
    <property type="term" value="F:histidine phosphotransfer kinase activity"/>
    <property type="evidence" value="ECO:0007669"/>
    <property type="project" value="TreeGrafter"/>
</dbReference>
<comment type="caution">
    <text evidence="17">The sequence shown here is derived from an EMBL/GenBank/DDBJ whole genome shotgun (WGS) entry which is preliminary data.</text>
</comment>
<dbReference type="GO" id="GO:0000155">
    <property type="term" value="F:phosphorelay sensor kinase activity"/>
    <property type="evidence" value="ECO:0007669"/>
    <property type="project" value="InterPro"/>
</dbReference>
<dbReference type="Gene3D" id="3.30.450.350">
    <property type="entry name" value="CHASE domain"/>
    <property type="match status" value="1"/>
</dbReference>
<dbReference type="PROSITE" id="PS50110">
    <property type="entry name" value="RESPONSE_REGULATORY"/>
    <property type="match status" value="1"/>
</dbReference>
<organism evidence="17 18">
    <name type="scientific">Zeimonas arvi</name>
    <dbReference type="NCBI Taxonomy" id="2498847"/>
    <lineage>
        <taxon>Bacteria</taxon>
        <taxon>Pseudomonadati</taxon>
        <taxon>Pseudomonadota</taxon>
        <taxon>Betaproteobacteria</taxon>
        <taxon>Burkholderiales</taxon>
        <taxon>Burkholderiaceae</taxon>
        <taxon>Zeimonas</taxon>
    </lineage>
</organism>
<dbReference type="OrthoDB" id="9810730at2"/>
<dbReference type="PROSITE" id="PS50109">
    <property type="entry name" value="HIS_KIN"/>
    <property type="match status" value="1"/>
</dbReference>
<protein>
    <recommendedName>
        <fullName evidence="3">histidine kinase</fullName>
        <ecNumber evidence="3">2.7.13.3</ecNumber>
    </recommendedName>
</protein>
<keyword evidence="9 13" id="KW-1133">Transmembrane helix</keyword>
<evidence type="ECO:0000256" key="5">
    <source>
        <dbReference type="ARBA" id="ARBA00022553"/>
    </source>
</evidence>
<evidence type="ECO:0000259" key="14">
    <source>
        <dbReference type="PROSITE" id="PS50109"/>
    </source>
</evidence>
<feature type="transmembrane region" description="Helical" evidence="13">
    <location>
        <begin position="202"/>
        <end position="224"/>
    </location>
</feature>
<feature type="transmembrane region" description="Helical" evidence="13">
    <location>
        <begin position="569"/>
        <end position="591"/>
    </location>
</feature>
<evidence type="ECO:0000256" key="9">
    <source>
        <dbReference type="ARBA" id="ARBA00022989"/>
    </source>
</evidence>
<proteinExistence type="predicted"/>
<name>A0A5C8NR54_9BURK</name>
<dbReference type="PRINTS" id="PR00344">
    <property type="entry name" value="BCTRLSENSOR"/>
</dbReference>
<dbReference type="EC" id="2.7.13.3" evidence="3"/>
<keyword evidence="8" id="KW-0418">Kinase</keyword>
<dbReference type="SMART" id="SM00387">
    <property type="entry name" value="HATPase_c"/>
    <property type="match status" value="1"/>
</dbReference>
<evidence type="ECO:0000256" key="7">
    <source>
        <dbReference type="ARBA" id="ARBA00022692"/>
    </source>
</evidence>
<dbReference type="Pfam" id="PF02518">
    <property type="entry name" value="HATPase_c"/>
    <property type="match status" value="1"/>
</dbReference>
<keyword evidence="18" id="KW-1185">Reference proteome</keyword>
<evidence type="ECO:0000256" key="2">
    <source>
        <dbReference type="ARBA" id="ARBA00004651"/>
    </source>
</evidence>
<dbReference type="InterPro" id="IPR042240">
    <property type="entry name" value="CHASE_sf"/>
</dbReference>
<sequence>MALAAHRRELAGGDAAGCRRPCARTRSAAGRPGDRRIGQHRHRVLGGRGAGPGRRPADWRRVSGTDRLRRGAAAVNVHRIPPLVRWLAASAALALAYASAGVLSNELTLPTGFASPMFAPAGIAAAVVLFHGWRMLPAVFVGCLLFLDWVGAQAVYGAGAIFAPAAMAAGATIQAWFAVWLVRRYGRFPSTPGSDRPALRRILLAGPAGSVISPTTGVLTLYLVGAIGANDLAFNWLTWWIGDTFGSALVGPVLAVMLSRRSSDRIRPIANFVLPMVVAIVMLGLAIAEIGRRDRLQLQSAFDREVLFTANSVFDRFDSVLLALEALNGLFTASEQVTRQEFARFADPWIFAVPTIQAIGWSQRIREGGIEAHERAMRDEEEPDYRVFDRLPNGSVVPPAPAGEYFAITYVSPARSNASVLGLNQLASEVTRETILRARRTGTAQASAPFHLVQLAPNDLGVVVYRALADPKAAPATPAPDATLGIVFVSLRLRDTFERLPVAASGLIELCLLDVSTQGLAQRLAGAPDCPARPVAGPLSRVIDRSFAGRHWQLRIAANPAYIVSARDWGSWTLSVLGLLGVTMLGVFLLMQFDRQRRFQQEVETRTRELAREIREREAAESANRAKGEFLSRMSHELRTPLNSVLGFAQLLATDPSAPLSGTQLERVRLIEKAGWHLLDMIDEVLDLARIEAGAMKLAIAPVDVGHLLDECRSLLAVEATQRRIVIEPATFVPAGALPATVLADSTRLRQILLNLLGNAVKYNRDGGSVSLKIARQGDGVGNGNGEVAVSVVDTGPGLSADELERLFVPFDRLGREKNSPGTGIGLVISRQLAESMGGRLEVHSEPQRGSTFTLVMPAAPARIAAQASMNPSTAQAAARNGSEGAHRILCIEDNSINAALFRDALALREAYSLETCATAAEGLAALRARPPDLLVLDLNLPDRHGLELLAELKADPALAGIPVLVVSADATGATRERALAAGAGAFLTKPLDLADFAHCIEAMIAGRTGGA</sequence>